<feature type="signal peptide" evidence="1">
    <location>
        <begin position="1"/>
        <end position="19"/>
    </location>
</feature>
<comment type="caution">
    <text evidence="2">The sequence shown here is derived from an EMBL/GenBank/DDBJ whole genome shotgun (WGS) entry which is preliminary data.</text>
</comment>
<dbReference type="Proteomes" id="UP001597441">
    <property type="component" value="Unassembled WGS sequence"/>
</dbReference>
<reference evidence="3" key="1">
    <citation type="journal article" date="2019" name="Int. J. Syst. Evol. Microbiol.">
        <title>The Global Catalogue of Microorganisms (GCM) 10K type strain sequencing project: providing services to taxonomists for standard genome sequencing and annotation.</title>
        <authorList>
            <consortium name="The Broad Institute Genomics Platform"/>
            <consortium name="The Broad Institute Genome Sequencing Center for Infectious Disease"/>
            <person name="Wu L."/>
            <person name="Ma J."/>
        </authorList>
    </citation>
    <scope>NUCLEOTIDE SEQUENCE [LARGE SCALE GENOMIC DNA]</scope>
    <source>
        <strain evidence="3">KCTC 42903</strain>
    </source>
</reference>
<evidence type="ECO:0000313" key="3">
    <source>
        <dbReference type="Proteomes" id="UP001597441"/>
    </source>
</evidence>
<proteinExistence type="predicted"/>
<gene>
    <name evidence="2" type="ORF">ACFSQS_14850</name>
</gene>
<feature type="chain" id="PRO_5047541907" evidence="1">
    <location>
        <begin position="20"/>
        <end position="175"/>
    </location>
</feature>
<dbReference type="RefSeq" id="WP_388020744.1">
    <property type="nucleotide sequence ID" value="NZ_JBHUDT010000008.1"/>
</dbReference>
<sequence length="175" mass="18720">MKIYIKIVFLIGFTSSSFAQITFNGCHPSFNNQDFIFTEIGTDATGRNIFETIPINGDQPCDGVGACEFRLSWNSAESRWEFIADDGNGSFSTPFLIFTNSEASTPNPPSLNLGAWVENTTVTEGGCGGNLTTANATLTGNVQDTTLGVNQLTVSNSIGIYPNPANNVLHIKPNG</sequence>
<organism evidence="2 3">
    <name type="scientific">Gelatiniphilus marinus</name>
    <dbReference type="NCBI Taxonomy" id="1759464"/>
    <lineage>
        <taxon>Bacteria</taxon>
        <taxon>Pseudomonadati</taxon>
        <taxon>Bacteroidota</taxon>
        <taxon>Flavobacteriia</taxon>
        <taxon>Flavobacteriales</taxon>
        <taxon>Flavobacteriaceae</taxon>
        <taxon>Gelatiniphilus</taxon>
    </lineage>
</organism>
<protein>
    <submittedName>
        <fullName evidence="2">T9SS C-terminal target domain-containing protein</fullName>
    </submittedName>
</protein>
<evidence type="ECO:0000256" key="1">
    <source>
        <dbReference type="SAM" id="SignalP"/>
    </source>
</evidence>
<keyword evidence="3" id="KW-1185">Reference proteome</keyword>
<dbReference type="EMBL" id="JBHULK010000008">
    <property type="protein sequence ID" value="MFD2536388.1"/>
    <property type="molecule type" value="Genomic_DNA"/>
</dbReference>
<keyword evidence="1" id="KW-0732">Signal</keyword>
<accession>A0ABW5JUH3</accession>
<evidence type="ECO:0000313" key="2">
    <source>
        <dbReference type="EMBL" id="MFD2536388.1"/>
    </source>
</evidence>
<name>A0ABW5JUH3_9FLAO</name>